<evidence type="ECO:0000313" key="1">
    <source>
        <dbReference type="EMBL" id="MDQ0578332.1"/>
    </source>
</evidence>
<dbReference type="EMBL" id="JAUSWV010000002">
    <property type="protein sequence ID" value="MDQ0578332.1"/>
    <property type="molecule type" value="Genomic_DNA"/>
</dbReference>
<comment type="caution">
    <text evidence="1">The sequence shown here is derived from an EMBL/GenBank/DDBJ whole genome shotgun (WGS) entry which is preliminary data.</text>
</comment>
<organism evidence="1 2">
    <name type="scientific">Streptomyces rishiriensis</name>
    <dbReference type="NCBI Taxonomy" id="68264"/>
    <lineage>
        <taxon>Bacteria</taxon>
        <taxon>Bacillati</taxon>
        <taxon>Actinomycetota</taxon>
        <taxon>Actinomycetes</taxon>
        <taxon>Kitasatosporales</taxon>
        <taxon>Streptomycetaceae</taxon>
        <taxon>Streptomyces</taxon>
    </lineage>
</organism>
<dbReference type="RefSeq" id="WP_307160974.1">
    <property type="nucleotide sequence ID" value="NZ_JAUSWV010000002.1"/>
</dbReference>
<gene>
    <name evidence="1" type="ORF">QF030_000510</name>
</gene>
<reference evidence="1 2" key="1">
    <citation type="submission" date="2023-07" db="EMBL/GenBank/DDBJ databases">
        <title>Comparative genomics of wheat-associated soil bacteria to identify genetic determinants of phenazine resistance.</title>
        <authorList>
            <person name="Mouncey N."/>
        </authorList>
    </citation>
    <scope>NUCLEOTIDE SEQUENCE [LARGE SCALE GENOMIC DNA]</scope>
    <source>
        <strain evidence="1 2">B2I6</strain>
    </source>
</reference>
<name>A0ABU0NGU9_STRRH</name>
<evidence type="ECO:0000313" key="2">
    <source>
        <dbReference type="Proteomes" id="UP001230654"/>
    </source>
</evidence>
<keyword evidence="2" id="KW-1185">Reference proteome</keyword>
<dbReference type="SUPFAM" id="SSF82171">
    <property type="entry name" value="DPP6 N-terminal domain-like"/>
    <property type="match status" value="1"/>
</dbReference>
<sequence length="753" mass="82335">MRIWTAVPTLRLPLRPDSRWRRRALETVLLAADSGAPAALRAVARDIESQGEEEVWRAWLRLPVSGSPSRRWASPLLAELSPGSGGPVPDEVVEAAWSDWLSEHHASLWSLLERWNRAAAASDSRSSLLSRLALGDESVALEPRLFVDTAARFGHPIGERARARLLDLHDTEAVDLFCAAAVDDPEAVRFCVTHHLAPSDEVERAVFFVRTEQYEQYRALDPDGALLTLGYRGAPTEVRSALRAAMTALGDIDVLRVLAGRGSLTDDFASLSEQERAYLIRQFAGREAWAQLWQVTLLMPLAEAVETVRAFGDWRPSGEDERQVFDALRAANPRTVREHLDALTTADPWWGTPPTRILRDDLDERLISFDDLDFSPDGTQLAFVALADGSRGPEVLGSPAAVTRACAGIVDLGSGTLSQSCFSFEQPVDRVAHLGADSIAVAEQGFDRPVDRPQIHCADRSGVRTLDFATGSFAGLERIAGERAFVVATGDDKFFTCSFDGPVAELDLPDGIYFDEIVVDPDRQLIAVVDAGDLMVVQLDGAVAKRLVSDLDSWRESTVHAALSPSVLVRCAENGDLDVWREPLTSTLTPATRTVWPLEKPIGLVWSCALNRFLAVTQSHVDLLDVPQDPDSPLPEELVAERIPLVGDQEGRSFARLSPKGDVLAVSTYRDIDLYDLTALALRPLVSRPMSLMTHRDLVAMGVVSRNPDLDAEALGTLGLLRTCLEHRFRHDVGLGDTTSTAAVPDTEIELGS</sequence>
<dbReference type="Proteomes" id="UP001230654">
    <property type="component" value="Unassembled WGS sequence"/>
</dbReference>
<protein>
    <submittedName>
        <fullName evidence="1">NAD(P)-dependent dehydrogenase (Short-subunit alcohol dehydrogenase family)</fullName>
    </submittedName>
</protein>
<proteinExistence type="predicted"/>
<accession>A0ABU0NGU9</accession>